<evidence type="ECO:0000313" key="1">
    <source>
        <dbReference type="EMBL" id="KAK9815746.1"/>
    </source>
</evidence>
<dbReference type="EMBL" id="JALJOR010000006">
    <property type="protein sequence ID" value="KAK9815746.1"/>
    <property type="molecule type" value="Genomic_DNA"/>
</dbReference>
<comment type="caution">
    <text evidence="1">The sequence shown here is derived from an EMBL/GenBank/DDBJ whole genome shotgun (WGS) entry which is preliminary data.</text>
</comment>
<sequence>MATGLEVLAGINAADKVVGGMLTSAARLAGQCVEAINNVRGEQSTLSTELPRELQQLSKELDLYSEMIKVAATCPPRVVGAGLRAAVDLAVVAIDGVRTSMLRAHTELTKYHGKDMHLLQLLQGVVGCKLLITTRFIAPFGQDVPINSDAWRAEAGVAEQILFKHVEAAAQVPPESWIAVEEATMLVKGRDFVPMRIAKAGNRIASHLDAGYDLQDAISHYSLVASDFWNSHPGVRHTFMDELIHAARLDLKARIEDDYLDQDRLQTLLVWALFPPSAPVLDTVALYLALAGMEELVDQADTAKLRDAEALQQDHCVELVKQHLLVKENIQKQSRWFLLHSIQHKKDVQAPEKLQVSRPGCCVVIG</sequence>
<reference evidence="1 2" key="1">
    <citation type="journal article" date="2024" name="Nat. Commun.">
        <title>Phylogenomics reveals the evolutionary origins of lichenization in chlorophyte algae.</title>
        <authorList>
            <person name="Puginier C."/>
            <person name="Libourel C."/>
            <person name="Otte J."/>
            <person name="Skaloud P."/>
            <person name="Haon M."/>
            <person name="Grisel S."/>
            <person name="Petersen M."/>
            <person name="Berrin J.G."/>
            <person name="Delaux P.M."/>
            <person name="Dal Grande F."/>
            <person name="Keller J."/>
        </authorList>
    </citation>
    <scope>NUCLEOTIDE SEQUENCE [LARGE SCALE GENOMIC DNA]</scope>
    <source>
        <strain evidence="1 2">SAG 2043</strain>
    </source>
</reference>
<proteinExistence type="predicted"/>
<dbReference type="AlphaFoldDB" id="A0AAW1Q4H9"/>
<keyword evidence="2" id="KW-1185">Reference proteome</keyword>
<dbReference type="Proteomes" id="UP001489004">
    <property type="component" value="Unassembled WGS sequence"/>
</dbReference>
<gene>
    <name evidence="1" type="ORF">WJX72_008836</name>
</gene>
<name>A0AAW1Q4H9_9CHLO</name>
<evidence type="ECO:0000313" key="2">
    <source>
        <dbReference type="Proteomes" id="UP001489004"/>
    </source>
</evidence>
<protein>
    <submittedName>
        <fullName evidence="1">Uncharacterized protein</fullName>
    </submittedName>
</protein>
<accession>A0AAW1Q4H9</accession>
<organism evidence="1 2">
    <name type="scientific">[Myrmecia] bisecta</name>
    <dbReference type="NCBI Taxonomy" id="41462"/>
    <lineage>
        <taxon>Eukaryota</taxon>
        <taxon>Viridiplantae</taxon>
        <taxon>Chlorophyta</taxon>
        <taxon>core chlorophytes</taxon>
        <taxon>Trebouxiophyceae</taxon>
        <taxon>Trebouxiales</taxon>
        <taxon>Trebouxiaceae</taxon>
        <taxon>Myrmecia</taxon>
    </lineage>
</organism>